<dbReference type="Gene3D" id="1.10.10.1100">
    <property type="entry name" value="BFD-like [2Fe-2S]-binding domain"/>
    <property type="match status" value="1"/>
</dbReference>
<keyword evidence="5" id="KW-0500">Molybdenum</keyword>
<dbReference type="Pfam" id="PF04324">
    <property type="entry name" value="Fer2_BFD"/>
    <property type="match status" value="1"/>
</dbReference>
<dbReference type="PANTHER" id="PTHR43105">
    <property type="entry name" value="RESPIRATORY NITRATE REDUCTASE"/>
    <property type="match status" value="1"/>
</dbReference>
<organism evidence="11 12">
    <name type="scientific">Niveispirillum cyanobacteriorum</name>
    <dbReference type="NCBI Taxonomy" id="1612173"/>
    <lineage>
        <taxon>Bacteria</taxon>
        <taxon>Pseudomonadati</taxon>
        <taxon>Pseudomonadota</taxon>
        <taxon>Alphaproteobacteria</taxon>
        <taxon>Rhodospirillales</taxon>
        <taxon>Azospirillaceae</taxon>
        <taxon>Niveispirillum</taxon>
    </lineage>
</organism>
<dbReference type="PROSITE" id="PS51669">
    <property type="entry name" value="4FE4S_MOW_BIS_MGD"/>
    <property type="match status" value="1"/>
</dbReference>
<dbReference type="OrthoDB" id="9803192at2"/>
<protein>
    <submittedName>
        <fullName evidence="11">Nitrate reductase</fullName>
    </submittedName>
</protein>
<dbReference type="PROSITE" id="PS00551">
    <property type="entry name" value="MOLYBDOPTERIN_PROK_1"/>
    <property type="match status" value="1"/>
</dbReference>
<dbReference type="GO" id="GO:0046872">
    <property type="term" value="F:metal ion binding"/>
    <property type="evidence" value="ECO:0007669"/>
    <property type="project" value="UniProtKB-KW"/>
</dbReference>
<dbReference type="GO" id="GO:1990204">
    <property type="term" value="C:oxidoreductase complex"/>
    <property type="evidence" value="ECO:0007669"/>
    <property type="project" value="UniProtKB-ARBA"/>
</dbReference>
<dbReference type="PANTHER" id="PTHR43105:SF9">
    <property type="entry name" value="NADPH-FE(3+) OXIDOREDUCTASE SUBUNIT ALPHA"/>
    <property type="match status" value="1"/>
</dbReference>
<evidence type="ECO:0000256" key="1">
    <source>
        <dbReference type="ARBA" id="ARBA00001942"/>
    </source>
</evidence>
<evidence type="ECO:0000256" key="9">
    <source>
        <dbReference type="ARBA" id="ARBA00023014"/>
    </source>
</evidence>
<comment type="cofactor">
    <cofactor evidence="2">
        <name>[4Fe-4S] cluster</name>
        <dbReference type="ChEBI" id="CHEBI:49883"/>
    </cofactor>
</comment>
<evidence type="ECO:0000313" key="11">
    <source>
        <dbReference type="EMBL" id="AUN33710.1"/>
    </source>
</evidence>
<dbReference type="GO" id="GO:0016020">
    <property type="term" value="C:membrane"/>
    <property type="evidence" value="ECO:0007669"/>
    <property type="project" value="TreeGrafter"/>
</dbReference>
<dbReference type="AlphaFoldDB" id="A0A2K9NKW7"/>
<evidence type="ECO:0000256" key="6">
    <source>
        <dbReference type="ARBA" id="ARBA00022723"/>
    </source>
</evidence>
<dbReference type="InterPro" id="IPR009010">
    <property type="entry name" value="Asp_de-COase-like_dom_sf"/>
</dbReference>
<keyword evidence="11" id="KW-0614">Plasmid</keyword>
<dbReference type="Gene3D" id="3.40.228.10">
    <property type="entry name" value="Dimethylsulfoxide Reductase, domain 2"/>
    <property type="match status" value="1"/>
</dbReference>
<dbReference type="InterPro" id="IPR006656">
    <property type="entry name" value="Mopterin_OxRdtase"/>
</dbReference>
<evidence type="ECO:0000256" key="7">
    <source>
        <dbReference type="ARBA" id="ARBA00023002"/>
    </source>
</evidence>
<keyword evidence="12" id="KW-1185">Reference proteome</keyword>
<proteinExistence type="inferred from homology"/>
<dbReference type="Pfam" id="PF04879">
    <property type="entry name" value="Molybdop_Fe4S4"/>
    <property type="match status" value="1"/>
</dbReference>
<dbReference type="Proteomes" id="UP000234752">
    <property type="component" value="Plasmid unnamed2"/>
</dbReference>
<evidence type="ECO:0000256" key="8">
    <source>
        <dbReference type="ARBA" id="ARBA00023004"/>
    </source>
</evidence>
<dbReference type="CDD" id="cd02754">
    <property type="entry name" value="MopB_Nitrate-R-NapA-like"/>
    <property type="match status" value="1"/>
</dbReference>
<evidence type="ECO:0000256" key="4">
    <source>
        <dbReference type="ARBA" id="ARBA00022485"/>
    </source>
</evidence>
<dbReference type="Pfam" id="PF01568">
    <property type="entry name" value="Molydop_binding"/>
    <property type="match status" value="1"/>
</dbReference>
<sequence length="881" mass="95144">MSTTEIRTTCPYCGVGCGLVVSRARDGWVVGGDPDHPANKGRLCSKGAALIDTVNAEASGDVRLLYPEVAGQRVTWDKAIAEVAGRLSATLAEHGPDAIAFYVSGQLLTEDYYVANKLLKGFIGSPHIDTNSRLCMASTVAGHKRAFGADVVPACYEDLEIADLVILVGSNLAWCHPVLAQRLRTAKRDRGTRVVLIDPRGTASSDLADLHLALKPGSDVALFNGLLAHLDSADAIDRAYVLRHVTGLEAALETAREDAGDVAQTCGLDPADIATFYDWFTTTPRTVTVFSQGVNQSSRGTDKVNAIINCHLATGRVGKPGSSPFSVTGQPNAMGGREVGGLANQLAAHMNPDDPADVDRLRRFWNAPALKGGQGLKAVDMFRAIREGRIKALWIMATNPAVSLPEATLVREALKICPTIIVSDIVGSTDSLDYAHIRLPALGWGEKDGTVTNSERRISRQRPFRAGPGEARADWWIMSKVAAVMGYGAAFAWRTAGEIFREHAILSGFENDGLRAFDIATWGRKREADYAAMQPFQWPMPAGATRGTERMYADGRFTHTNGRARMLAVRHIPPVERASLRFPLIANTGRYRDQWHTMTRTGLSARLSAHRPEPLLEIHPSDAQTADLLEGELARVISLQGEAVLRVAITDAQRPGQVFIPMHWSDTLSARGGIGRLIAPHTDPVSGQPESKHVPVRVERFITAWAGLFFTTRQHDLSAIPYWVRQEAGACRIYELAGDDAPALSGLSDCEVLDFTDPARDITRRAWVKEGKLVAALFLAPERPEISRDWLSALFAKPTLTPLDRARLLAGRAPETEAADDGPIVCSCHAVGRNRIMKTAASRPACSVADIGKLTGAGTGCGSCLPEIKEILRHAAPVVAA</sequence>
<dbReference type="InterPro" id="IPR041957">
    <property type="entry name" value="CT_Nitrate-R-NapA-like"/>
</dbReference>
<name>A0A2K9NKW7_9PROT</name>
<dbReference type="GO" id="GO:0043546">
    <property type="term" value="F:molybdopterin cofactor binding"/>
    <property type="evidence" value="ECO:0007669"/>
    <property type="project" value="InterPro"/>
</dbReference>
<evidence type="ECO:0000256" key="3">
    <source>
        <dbReference type="ARBA" id="ARBA00008747"/>
    </source>
</evidence>
<dbReference type="SUPFAM" id="SSF50692">
    <property type="entry name" value="ADC-like"/>
    <property type="match status" value="1"/>
</dbReference>
<dbReference type="KEGG" id="ncb:C0V82_25155"/>
<dbReference type="RefSeq" id="WP_102115214.1">
    <property type="nucleotide sequence ID" value="NZ_BMGN01000009.1"/>
</dbReference>
<dbReference type="InterPro" id="IPR007419">
    <property type="entry name" value="BFD-like_2Fe2S-bd_dom"/>
</dbReference>
<dbReference type="InterPro" id="IPR041854">
    <property type="entry name" value="BFD-like_2Fe2S-bd_dom_sf"/>
</dbReference>
<dbReference type="GO" id="GO:0016491">
    <property type="term" value="F:oxidoreductase activity"/>
    <property type="evidence" value="ECO:0007669"/>
    <property type="project" value="UniProtKB-KW"/>
</dbReference>
<gene>
    <name evidence="11" type="ORF">C0V82_25155</name>
</gene>
<dbReference type="InterPro" id="IPR006963">
    <property type="entry name" value="Mopterin_OxRdtase_4Fe-4S_dom"/>
</dbReference>
<evidence type="ECO:0000313" key="12">
    <source>
        <dbReference type="Proteomes" id="UP000234752"/>
    </source>
</evidence>
<dbReference type="EMBL" id="CP025614">
    <property type="protein sequence ID" value="AUN33710.1"/>
    <property type="molecule type" value="Genomic_DNA"/>
</dbReference>
<dbReference type="GO" id="GO:0051539">
    <property type="term" value="F:4 iron, 4 sulfur cluster binding"/>
    <property type="evidence" value="ECO:0007669"/>
    <property type="project" value="UniProtKB-KW"/>
</dbReference>
<comment type="cofactor">
    <cofactor evidence="1">
        <name>Mo-bis(molybdopterin guanine dinucleotide)</name>
        <dbReference type="ChEBI" id="CHEBI:60539"/>
    </cofactor>
</comment>
<dbReference type="Gene3D" id="2.40.40.20">
    <property type="match status" value="1"/>
</dbReference>
<keyword evidence="8" id="KW-0408">Iron</keyword>
<dbReference type="InterPro" id="IPR006657">
    <property type="entry name" value="MoPterin_dinucl-bd_dom"/>
</dbReference>
<evidence type="ECO:0000256" key="10">
    <source>
        <dbReference type="ARBA" id="ARBA00023063"/>
    </source>
</evidence>
<dbReference type="Pfam" id="PF00384">
    <property type="entry name" value="Molybdopterin"/>
    <property type="match status" value="1"/>
</dbReference>
<reference evidence="11 12" key="1">
    <citation type="submission" date="2017-12" db="EMBL/GenBank/DDBJ databases">
        <title>Genomes of bacteria within cyanobacterial aggregates.</title>
        <authorList>
            <person name="Cai H."/>
        </authorList>
    </citation>
    <scope>NUCLEOTIDE SEQUENCE [LARGE SCALE GENOMIC DNA]</scope>
    <source>
        <strain evidence="11 12">TH16</strain>
        <plasmid evidence="11 12">unnamed2</plasmid>
    </source>
</reference>
<evidence type="ECO:0000256" key="5">
    <source>
        <dbReference type="ARBA" id="ARBA00022505"/>
    </source>
</evidence>
<dbReference type="SUPFAM" id="SSF53706">
    <property type="entry name" value="Formate dehydrogenase/DMSO reductase, domains 1-3"/>
    <property type="match status" value="1"/>
</dbReference>
<comment type="similarity">
    <text evidence="3">Belongs to the prokaryotic molybdopterin-containing oxidoreductase family. NasA/NapA/NarB subfamily.</text>
</comment>
<dbReference type="GO" id="GO:0042128">
    <property type="term" value="P:nitrate assimilation"/>
    <property type="evidence" value="ECO:0007669"/>
    <property type="project" value="UniProtKB-KW"/>
</dbReference>
<dbReference type="Gene3D" id="3.40.50.740">
    <property type="match status" value="1"/>
</dbReference>
<keyword evidence="10" id="KW-0534">Nitrate assimilation</keyword>
<dbReference type="CDD" id="cd02791">
    <property type="entry name" value="MopB_CT_Nitrate-R-NapA-like"/>
    <property type="match status" value="1"/>
</dbReference>
<dbReference type="GO" id="GO:0045333">
    <property type="term" value="P:cellular respiration"/>
    <property type="evidence" value="ECO:0007669"/>
    <property type="project" value="UniProtKB-ARBA"/>
</dbReference>
<accession>A0A2K9NKW7</accession>
<evidence type="ECO:0000256" key="2">
    <source>
        <dbReference type="ARBA" id="ARBA00001966"/>
    </source>
</evidence>
<geneLocation type="plasmid" evidence="11 12">
    <name>unnamed2</name>
</geneLocation>
<keyword evidence="9" id="KW-0411">Iron-sulfur</keyword>
<dbReference type="Gene3D" id="2.20.25.90">
    <property type="entry name" value="ADC-like domains"/>
    <property type="match status" value="1"/>
</dbReference>
<keyword evidence="6" id="KW-0479">Metal-binding</keyword>
<dbReference type="InterPro" id="IPR050123">
    <property type="entry name" value="Prok_molybdopt-oxidoreductase"/>
</dbReference>
<dbReference type="SMART" id="SM00926">
    <property type="entry name" value="Molybdop_Fe4S4"/>
    <property type="match status" value="1"/>
</dbReference>
<dbReference type="InterPro" id="IPR027467">
    <property type="entry name" value="MopterinOxRdtase_cofactor_BS"/>
</dbReference>
<keyword evidence="7" id="KW-0560">Oxidoreductase</keyword>
<keyword evidence="4" id="KW-0004">4Fe-4S</keyword>